<proteinExistence type="predicted"/>
<dbReference type="EMBL" id="CP009112">
    <property type="protein sequence ID" value="ANS31888.1"/>
    <property type="molecule type" value="Genomic_DNA"/>
</dbReference>
<accession>A0A1B1KH28</accession>
<protein>
    <submittedName>
        <fullName evidence="1">Uncharacterized protein</fullName>
    </submittedName>
</protein>
<organism evidence="1 2">
    <name type="scientific">Rhodococcus opacus</name>
    <name type="common">Nocardia opaca</name>
    <dbReference type="NCBI Taxonomy" id="37919"/>
    <lineage>
        <taxon>Bacteria</taxon>
        <taxon>Bacillati</taxon>
        <taxon>Actinomycetota</taxon>
        <taxon>Actinomycetes</taxon>
        <taxon>Mycobacteriales</taxon>
        <taxon>Nocardiaceae</taxon>
        <taxon>Rhodococcus</taxon>
    </lineage>
</organism>
<keyword evidence="1" id="KW-0614">Plasmid</keyword>
<reference evidence="1 2" key="1">
    <citation type="submission" date="2014-07" db="EMBL/GenBank/DDBJ databases">
        <authorList>
            <person name="Zhang J.E."/>
            <person name="Yang H."/>
            <person name="Guo J."/>
            <person name="Deng Z."/>
            <person name="Luo H."/>
            <person name="Luo M."/>
            <person name="Zhao B."/>
        </authorList>
    </citation>
    <scope>NUCLEOTIDE SEQUENCE [LARGE SCALE GENOMIC DNA]</scope>
    <source>
        <strain evidence="1 2">1CP</strain>
        <plasmid evidence="2">Plasmid pr1cp1</plasmid>
    </source>
</reference>
<gene>
    <name evidence="1" type="ORF">R1CP_36410</name>
</gene>
<evidence type="ECO:0000313" key="2">
    <source>
        <dbReference type="Proteomes" id="UP000186108"/>
    </source>
</evidence>
<dbReference type="AlphaFoldDB" id="A0A1B1KH28"/>
<sequence length="181" mass="19555">MLMVLFDGSGHVDTEHILRSFAFGHPFATRLLTAITGKTVDHPARRPGRPGRSPRCAAWGIPHARARDAGYGPGSSVHGLNALIATRHRRRTKPGLDSRHTATVRIPARGCKPKSTNMMSTSDPGGRRRIGAVRVTAAIAVIDALYDEPNGRRSVEPRLSALCSAGHGARRTRDIEHVHTA</sequence>
<dbReference type="Proteomes" id="UP000186108">
    <property type="component" value="Plasmid pR1CP1"/>
</dbReference>
<evidence type="ECO:0000313" key="1">
    <source>
        <dbReference type="EMBL" id="ANS31888.1"/>
    </source>
</evidence>
<geneLocation type="plasmid" evidence="2">
    <name>pr1cp1</name>
</geneLocation>
<name>A0A1B1KH28_RHOOP</name>